<dbReference type="InterPro" id="IPR004435">
    <property type="entry name" value="MobB_dom"/>
</dbReference>
<dbReference type="KEGG" id="halh:HTSR_1147"/>
<reference evidence="2 4" key="1">
    <citation type="submission" date="2016-06" db="EMBL/GenBank/DDBJ databases">
        <title>Discovery of anaerobic lithoheterotrophic haloarchaeon capable of sulfur respiration by hydrogen and formate.</title>
        <authorList>
            <person name="Sorokin D.Y."/>
            <person name="Kublanov I.V."/>
            <person name="Roman P."/>
            <person name="Sinninghe Damste J.S."/>
            <person name="Golyshin P.N."/>
            <person name="Rojo D."/>
            <person name="Ciordia S."/>
            <person name="Mena Md.C."/>
            <person name="Ferrer M."/>
            <person name="Smedile F."/>
            <person name="Messina E."/>
            <person name="La Cono V."/>
            <person name="Yakimov M.M."/>
        </authorList>
    </citation>
    <scope>NUCLEOTIDE SEQUENCE [LARGE SCALE GENOMIC DNA]</scope>
    <source>
        <strain evidence="2 4">HTSR1</strain>
    </source>
</reference>
<dbReference type="EMBL" id="CP016804">
    <property type="protein sequence ID" value="APE95630.1"/>
    <property type="molecule type" value="Genomic_DNA"/>
</dbReference>
<dbReference type="InterPro" id="IPR052539">
    <property type="entry name" value="MGD_biosynthesis_adapter"/>
</dbReference>
<dbReference type="Proteomes" id="UP000185608">
    <property type="component" value="Chromosome"/>
</dbReference>
<evidence type="ECO:0000313" key="3">
    <source>
        <dbReference type="EMBL" id="APE95630.1"/>
    </source>
</evidence>
<keyword evidence="5" id="KW-1185">Reference proteome</keyword>
<evidence type="ECO:0000259" key="1">
    <source>
        <dbReference type="Pfam" id="PF03205"/>
    </source>
</evidence>
<dbReference type="SUPFAM" id="SSF52540">
    <property type="entry name" value="P-loop containing nucleoside triphosphate hydrolases"/>
    <property type="match status" value="1"/>
</dbReference>
<dbReference type="GeneID" id="30417706"/>
<evidence type="ECO:0000313" key="2">
    <source>
        <dbReference type="EMBL" id="AOW80327.1"/>
    </source>
</evidence>
<evidence type="ECO:0000313" key="5">
    <source>
        <dbReference type="Proteomes" id="UP000186165"/>
    </source>
</evidence>
<dbReference type="AlphaFoldDB" id="A0A1D8S4P5"/>
<feature type="domain" description="Molybdopterin-guanine dinucleotide biosynthesis protein B (MobB)" evidence="1">
    <location>
        <begin position="3"/>
        <end position="113"/>
    </location>
</feature>
<dbReference type="PANTHER" id="PTHR40072:SF1">
    <property type="entry name" value="MOLYBDOPTERIN-GUANINE DINUCLEOTIDE BIOSYNTHESIS ADAPTER PROTEIN"/>
    <property type="match status" value="1"/>
</dbReference>
<dbReference type="STRING" id="1873524.HSR6_1182"/>
<sequence>MKVVGVAGRRNTGKTTLLERLLEAVPESVRVATVKSIHHDIEFDTEGTDTHRHRLAGADRVIGITPTQSAEFRPVGKEDGVTLRDRLVELHEQGVDWVFVEGFKTAALPTILVGDIEETAVEGDRLFRVPDGTAVDGDEIFDRIRDIPDWKPS</sequence>
<dbReference type="OrthoDB" id="9014at2157"/>
<name>A0A1D8S4P5_9EURY</name>
<accession>A0A1D8S4P5</accession>
<reference evidence="5" key="2">
    <citation type="submission" date="2016-08" db="EMBL/GenBank/DDBJ databases">
        <title>Discovery of first anaerobic lithoheterotrophic haloarchae widely represented in hypersaline habitats.</title>
        <authorList>
            <person name="Sorokin D.Y."/>
            <person name="Kublanov I.V."/>
            <person name="Roman P."/>
            <person name="Sinninghe Damste J.S."/>
            <person name="Golyshin P.N."/>
            <person name="Rojo D."/>
            <person name="Ciordia S."/>
            <person name="Mena Md.C."/>
            <person name="Ferrer M."/>
            <person name="Smedile F."/>
            <person name="Messina E."/>
            <person name="La Cono V."/>
            <person name="Yakimov M.M."/>
        </authorList>
    </citation>
    <scope>NUCLEOTIDE SEQUENCE [LARGE SCALE GENOMIC DNA]</scope>
    <source>
        <strain evidence="5">HSR6</strain>
    </source>
</reference>
<dbReference type="GO" id="GO:0006777">
    <property type="term" value="P:Mo-molybdopterin cofactor biosynthetic process"/>
    <property type="evidence" value="ECO:0007669"/>
    <property type="project" value="InterPro"/>
</dbReference>
<evidence type="ECO:0000313" key="4">
    <source>
        <dbReference type="Proteomes" id="UP000185608"/>
    </source>
</evidence>
<gene>
    <name evidence="2" type="primary">mobB</name>
    <name evidence="3" type="ORF">HSR6_1182</name>
    <name evidence="2" type="ORF">HTSR_1147</name>
</gene>
<dbReference type="GO" id="GO:0005525">
    <property type="term" value="F:GTP binding"/>
    <property type="evidence" value="ECO:0007669"/>
    <property type="project" value="InterPro"/>
</dbReference>
<proteinExistence type="predicted"/>
<organism evidence="2 4">
    <name type="scientific">Halodesulfurarchaeum formicicum</name>
    <dbReference type="NCBI Taxonomy" id="1873524"/>
    <lineage>
        <taxon>Archaea</taxon>
        <taxon>Methanobacteriati</taxon>
        <taxon>Methanobacteriota</taxon>
        <taxon>Stenosarchaea group</taxon>
        <taxon>Halobacteria</taxon>
        <taxon>Halobacteriales</taxon>
        <taxon>Halobacteriaceae</taxon>
        <taxon>Halodesulfurarchaeum</taxon>
    </lineage>
</organism>
<protein>
    <submittedName>
        <fullName evidence="2">Molybdopterin-guanine dinucleotide biosynthesis protein B</fullName>
    </submittedName>
</protein>
<dbReference type="RefSeq" id="WP_070365023.1">
    <property type="nucleotide sequence ID" value="NZ_CP016070.1"/>
</dbReference>
<reference evidence="3" key="3">
    <citation type="journal article" date="2017" name="ISME J.">
        <title>Discovery of anaerobic lithoheterotrophic haloarchaea, ubiquitous in hypersaline habitats.</title>
        <authorList>
            <person name="Sorokin D.Y."/>
            <person name="Messina E."/>
            <person name="Smedile F."/>
            <person name="Roman P."/>
            <person name="Damste J.S.S."/>
            <person name="Ciordia S."/>
            <person name="Mena M.C."/>
            <person name="Ferrer M."/>
            <person name="Golyshin P.N."/>
            <person name="Kublanov I.V."/>
            <person name="Samarov N.I."/>
            <person name="Toshchakov S.V."/>
            <person name="La Cono V."/>
            <person name="Yakimov M.M."/>
        </authorList>
    </citation>
    <scope>NUCLEOTIDE SEQUENCE</scope>
    <source>
        <strain evidence="3">HSR6</strain>
    </source>
</reference>
<dbReference type="Proteomes" id="UP000186165">
    <property type="component" value="Chromosome"/>
</dbReference>
<accession>A0A1J1ABW7</accession>
<dbReference type="KEGG" id="hhsr:HSR6_1182"/>
<dbReference type="Gene3D" id="3.40.50.300">
    <property type="entry name" value="P-loop containing nucleotide triphosphate hydrolases"/>
    <property type="match status" value="1"/>
</dbReference>
<dbReference type="PATRIC" id="fig|1855411.3.peg.1146"/>
<dbReference type="Pfam" id="PF03205">
    <property type="entry name" value="MobB"/>
    <property type="match status" value="1"/>
</dbReference>
<dbReference type="EMBL" id="CP016070">
    <property type="protein sequence ID" value="AOW80327.1"/>
    <property type="molecule type" value="Genomic_DNA"/>
</dbReference>
<dbReference type="NCBIfam" id="TIGR00176">
    <property type="entry name" value="mobB"/>
    <property type="match status" value="1"/>
</dbReference>
<dbReference type="PANTHER" id="PTHR40072">
    <property type="entry name" value="MOLYBDOPTERIN-GUANINE DINUCLEOTIDE BIOSYNTHESIS ADAPTER PROTEIN-RELATED"/>
    <property type="match status" value="1"/>
</dbReference>
<dbReference type="InterPro" id="IPR027417">
    <property type="entry name" value="P-loop_NTPase"/>
</dbReference>